<organism evidence="2">
    <name type="scientific">Alexandrium catenella</name>
    <name type="common">Red tide dinoflagellate</name>
    <name type="synonym">Gonyaulax catenella</name>
    <dbReference type="NCBI Taxonomy" id="2925"/>
    <lineage>
        <taxon>Eukaryota</taxon>
        <taxon>Sar</taxon>
        <taxon>Alveolata</taxon>
        <taxon>Dinophyceae</taxon>
        <taxon>Gonyaulacales</taxon>
        <taxon>Pyrocystaceae</taxon>
        <taxon>Alexandrium</taxon>
    </lineage>
</organism>
<feature type="transmembrane region" description="Helical" evidence="1">
    <location>
        <begin position="53"/>
        <end position="74"/>
    </location>
</feature>
<proteinExistence type="predicted"/>
<protein>
    <submittedName>
        <fullName evidence="2">Uncharacterized protein</fullName>
    </submittedName>
</protein>
<keyword evidence="1" id="KW-0472">Membrane</keyword>
<evidence type="ECO:0000313" key="2">
    <source>
        <dbReference type="EMBL" id="CAD9178051.1"/>
    </source>
</evidence>
<keyword evidence="1" id="KW-1133">Transmembrane helix</keyword>
<name>A0A7S1RWG3_ALECA</name>
<feature type="transmembrane region" description="Helical" evidence="1">
    <location>
        <begin position="86"/>
        <end position="107"/>
    </location>
</feature>
<dbReference type="EMBL" id="HBGE01092077">
    <property type="protein sequence ID" value="CAD9178051.1"/>
    <property type="molecule type" value="Transcribed_RNA"/>
</dbReference>
<reference evidence="2" key="1">
    <citation type="submission" date="2021-01" db="EMBL/GenBank/DDBJ databases">
        <authorList>
            <person name="Corre E."/>
            <person name="Pelletier E."/>
            <person name="Niang G."/>
            <person name="Scheremetjew M."/>
            <person name="Finn R."/>
            <person name="Kale V."/>
            <person name="Holt S."/>
            <person name="Cochrane G."/>
            <person name="Meng A."/>
            <person name="Brown T."/>
            <person name="Cohen L."/>
        </authorList>
    </citation>
    <scope>NUCLEOTIDE SEQUENCE</scope>
    <source>
        <strain evidence="2">OF101</strain>
    </source>
</reference>
<keyword evidence="1" id="KW-0812">Transmembrane</keyword>
<accession>A0A7S1RWG3</accession>
<dbReference type="AlphaFoldDB" id="A0A7S1RWG3"/>
<gene>
    <name evidence="2" type="ORF">ACAT0790_LOCUS54820</name>
</gene>
<sequence>MARSPSASTWTPKLTVIFNLLENFAFLTASSGDMIFFNDPVHAVSSPEHSMEILVAAIALLGVPVVFAGFMGILNRNEKLVRFYMYYLMVCLVIYAAYVVEMLFEFIPCNERKTRDRSEQQGKEGPCGHMRGLEISGLALAAGIHFLMAHPLYSFCEELKVEAGSTDKDLSEKVERKQVFKRLRQGPLSSIQGRLMGEYGSFFEATIGMSWNSNNVQLGPQQPHLPNMRLV</sequence>
<evidence type="ECO:0000256" key="1">
    <source>
        <dbReference type="SAM" id="Phobius"/>
    </source>
</evidence>